<evidence type="ECO:0000313" key="9">
    <source>
        <dbReference type="EMBL" id="KAK7363774.1"/>
    </source>
</evidence>
<feature type="domain" description="Cytochrome b561" evidence="8">
    <location>
        <begin position="1"/>
        <end position="176"/>
    </location>
</feature>
<keyword evidence="5 7" id="KW-1133">Transmembrane helix</keyword>
<name>A0AAN9N4Y4_CANGL</name>
<keyword evidence="4" id="KW-0249">Electron transport</keyword>
<keyword evidence="2" id="KW-0813">Transport</keyword>
<protein>
    <recommendedName>
        <fullName evidence="8">Cytochrome b561 domain-containing protein</fullName>
    </recommendedName>
</protein>
<dbReference type="PANTHER" id="PTHR23130">
    <property type="entry name" value="CYTOCHROME B561 AND DOMON DOMAIN-CONTAINING PROTEIN"/>
    <property type="match status" value="1"/>
</dbReference>
<reference evidence="9 10" key="1">
    <citation type="submission" date="2024-01" db="EMBL/GenBank/DDBJ databases">
        <title>The genomes of 5 underutilized Papilionoideae crops provide insights into root nodulation and disease resistanc.</title>
        <authorList>
            <person name="Jiang F."/>
        </authorList>
    </citation>
    <scope>NUCLEOTIDE SEQUENCE [LARGE SCALE GENOMIC DNA]</scope>
    <source>
        <strain evidence="9">LVBAO_FW01</strain>
        <tissue evidence="9">Leaves</tissue>
    </source>
</reference>
<proteinExistence type="predicted"/>
<feature type="transmembrane region" description="Helical" evidence="7">
    <location>
        <begin position="17"/>
        <end position="40"/>
    </location>
</feature>
<dbReference type="SMART" id="SM00665">
    <property type="entry name" value="B561"/>
    <property type="match status" value="1"/>
</dbReference>
<keyword evidence="3 7" id="KW-0812">Transmembrane</keyword>
<evidence type="ECO:0000313" key="10">
    <source>
        <dbReference type="Proteomes" id="UP001367508"/>
    </source>
</evidence>
<dbReference type="CDD" id="cd08760">
    <property type="entry name" value="Cyt_b561_FRRS1_like"/>
    <property type="match status" value="1"/>
</dbReference>
<comment type="subcellular location">
    <subcellularLocation>
        <location evidence="1">Membrane</location>
    </subcellularLocation>
</comment>
<feature type="transmembrane region" description="Helical" evidence="7">
    <location>
        <begin position="151"/>
        <end position="170"/>
    </location>
</feature>
<feature type="transmembrane region" description="Helical" evidence="7">
    <location>
        <begin position="119"/>
        <end position="139"/>
    </location>
</feature>
<gene>
    <name evidence="9" type="ORF">VNO77_05931</name>
</gene>
<dbReference type="GO" id="GO:0016020">
    <property type="term" value="C:membrane"/>
    <property type="evidence" value="ECO:0007669"/>
    <property type="project" value="UniProtKB-SubCell"/>
</dbReference>
<dbReference type="InterPro" id="IPR006593">
    <property type="entry name" value="Cyt_b561/ferric_Rdtase_TM"/>
</dbReference>
<organism evidence="9 10">
    <name type="scientific">Canavalia gladiata</name>
    <name type="common">Sword bean</name>
    <name type="synonym">Dolichos gladiatus</name>
    <dbReference type="NCBI Taxonomy" id="3824"/>
    <lineage>
        <taxon>Eukaryota</taxon>
        <taxon>Viridiplantae</taxon>
        <taxon>Streptophyta</taxon>
        <taxon>Embryophyta</taxon>
        <taxon>Tracheophyta</taxon>
        <taxon>Spermatophyta</taxon>
        <taxon>Magnoliopsida</taxon>
        <taxon>eudicotyledons</taxon>
        <taxon>Gunneridae</taxon>
        <taxon>Pentapetalae</taxon>
        <taxon>rosids</taxon>
        <taxon>fabids</taxon>
        <taxon>Fabales</taxon>
        <taxon>Fabaceae</taxon>
        <taxon>Papilionoideae</taxon>
        <taxon>50 kb inversion clade</taxon>
        <taxon>NPAAA clade</taxon>
        <taxon>indigoferoid/millettioid clade</taxon>
        <taxon>Phaseoleae</taxon>
        <taxon>Canavalia</taxon>
    </lineage>
</organism>
<evidence type="ECO:0000256" key="7">
    <source>
        <dbReference type="SAM" id="Phobius"/>
    </source>
</evidence>
<dbReference type="AlphaFoldDB" id="A0AAN9N4Y4"/>
<dbReference type="PANTHER" id="PTHR23130:SF153">
    <property type="entry name" value="CYTOCHROME B561 DOMAIN-CONTAINING PROTEIN"/>
    <property type="match status" value="1"/>
</dbReference>
<evidence type="ECO:0000256" key="4">
    <source>
        <dbReference type="ARBA" id="ARBA00022982"/>
    </source>
</evidence>
<keyword evidence="10" id="KW-1185">Reference proteome</keyword>
<feature type="transmembrane region" description="Helical" evidence="7">
    <location>
        <begin position="87"/>
        <end position="107"/>
    </location>
</feature>
<dbReference type="Gene3D" id="1.20.120.1770">
    <property type="match status" value="1"/>
</dbReference>
<keyword evidence="6 7" id="KW-0472">Membrane</keyword>
<sequence length="192" mass="21562">MEVQMHAYHPQGHFQKIYGILILVGWGTLLPIGAMVARYLRKFPVVCDAWYKFHIVCQSQGYVLGTIGWFMWIGMSSNHFVSKTQTTLNIIAFTFINVQMLATIMRPNKEAGYCKCWKICHHVLGDAIIGIVIADIFVGLHNQSQSETLKWVYLGILGALGVVVVPLEIFRCKTMIMHLAVGVNSGMFTISP</sequence>
<feature type="transmembrane region" description="Helical" evidence="7">
    <location>
        <begin position="61"/>
        <end position="81"/>
    </location>
</feature>
<evidence type="ECO:0000256" key="3">
    <source>
        <dbReference type="ARBA" id="ARBA00022692"/>
    </source>
</evidence>
<evidence type="ECO:0000256" key="6">
    <source>
        <dbReference type="ARBA" id="ARBA00023136"/>
    </source>
</evidence>
<accession>A0AAN9N4Y4</accession>
<evidence type="ECO:0000256" key="5">
    <source>
        <dbReference type="ARBA" id="ARBA00022989"/>
    </source>
</evidence>
<dbReference type="Proteomes" id="UP001367508">
    <property type="component" value="Unassembled WGS sequence"/>
</dbReference>
<comment type="caution">
    <text evidence="9">The sequence shown here is derived from an EMBL/GenBank/DDBJ whole genome shotgun (WGS) entry which is preliminary data.</text>
</comment>
<evidence type="ECO:0000259" key="8">
    <source>
        <dbReference type="PROSITE" id="PS50939"/>
    </source>
</evidence>
<evidence type="ECO:0000256" key="1">
    <source>
        <dbReference type="ARBA" id="ARBA00004370"/>
    </source>
</evidence>
<evidence type="ECO:0000256" key="2">
    <source>
        <dbReference type="ARBA" id="ARBA00022448"/>
    </source>
</evidence>
<dbReference type="PROSITE" id="PS50939">
    <property type="entry name" value="CYTOCHROME_B561"/>
    <property type="match status" value="1"/>
</dbReference>
<dbReference type="EMBL" id="JAYMYQ010000001">
    <property type="protein sequence ID" value="KAK7363774.1"/>
    <property type="molecule type" value="Genomic_DNA"/>
</dbReference>